<name>A0A917RXI4_9NOCA</name>
<dbReference type="Proteomes" id="UP000638263">
    <property type="component" value="Unassembled WGS sequence"/>
</dbReference>
<gene>
    <name evidence="1" type="ORF">GCM10011588_68540</name>
</gene>
<protein>
    <submittedName>
        <fullName evidence="1">Uncharacterized protein</fullName>
    </submittedName>
</protein>
<evidence type="ECO:0000313" key="2">
    <source>
        <dbReference type="Proteomes" id="UP000638263"/>
    </source>
</evidence>
<reference evidence="1" key="2">
    <citation type="submission" date="2020-09" db="EMBL/GenBank/DDBJ databases">
        <authorList>
            <person name="Sun Q."/>
            <person name="Zhou Y."/>
        </authorList>
    </citation>
    <scope>NUCLEOTIDE SEQUENCE</scope>
    <source>
        <strain evidence="1">CGMCC 4.3508</strain>
    </source>
</reference>
<organism evidence="1 2">
    <name type="scientific">Nocardia jinanensis</name>
    <dbReference type="NCBI Taxonomy" id="382504"/>
    <lineage>
        <taxon>Bacteria</taxon>
        <taxon>Bacillati</taxon>
        <taxon>Actinomycetota</taxon>
        <taxon>Actinomycetes</taxon>
        <taxon>Mycobacteriales</taxon>
        <taxon>Nocardiaceae</taxon>
        <taxon>Nocardia</taxon>
    </lineage>
</organism>
<reference evidence="1" key="1">
    <citation type="journal article" date="2014" name="Int. J. Syst. Evol. Microbiol.">
        <title>Complete genome sequence of Corynebacterium casei LMG S-19264T (=DSM 44701T), isolated from a smear-ripened cheese.</title>
        <authorList>
            <consortium name="US DOE Joint Genome Institute (JGI-PGF)"/>
            <person name="Walter F."/>
            <person name="Albersmeier A."/>
            <person name="Kalinowski J."/>
            <person name="Ruckert C."/>
        </authorList>
    </citation>
    <scope>NUCLEOTIDE SEQUENCE</scope>
    <source>
        <strain evidence="1">CGMCC 4.3508</strain>
    </source>
</reference>
<dbReference type="EMBL" id="BMMH01000035">
    <property type="protein sequence ID" value="GGL44130.1"/>
    <property type="molecule type" value="Genomic_DNA"/>
</dbReference>
<dbReference type="RefSeq" id="WP_063000621.1">
    <property type="nucleotide sequence ID" value="NZ_BMMH01000035.1"/>
</dbReference>
<keyword evidence="2" id="KW-1185">Reference proteome</keyword>
<sequence>MGMHAELAADLAARAGRELQAALDSTTDLPGDGGWLSYSSGREAADRVMWQRVTALQTQAQIHATLALGEVNQEKRAG</sequence>
<evidence type="ECO:0000313" key="1">
    <source>
        <dbReference type="EMBL" id="GGL44130.1"/>
    </source>
</evidence>
<proteinExistence type="predicted"/>
<comment type="caution">
    <text evidence="1">The sequence shown here is derived from an EMBL/GenBank/DDBJ whole genome shotgun (WGS) entry which is preliminary data.</text>
</comment>
<dbReference type="AlphaFoldDB" id="A0A917RXI4"/>
<accession>A0A917RXI4</accession>